<reference evidence="1" key="1">
    <citation type="submission" date="2018-05" db="EMBL/GenBank/DDBJ databases">
        <title>Effector identification in a new, highly contiguous assembly of the strawberry crown rot pathogen Phytophthora cactorum.</title>
        <authorList>
            <person name="Armitage A.D."/>
            <person name="Nellist C.F."/>
            <person name="Bates H."/>
            <person name="Vickerstaff R.J."/>
            <person name="Harrison R.J."/>
        </authorList>
    </citation>
    <scope>NUCLEOTIDE SEQUENCE</scope>
    <source>
        <strain evidence="1">P421</strain>
    </source>
</reference>
<evidence type="ECO:0000313" key="2">
    <source>
        <dbReference type="Proteomes" id="UP000760860"/>
    </source>
</evidence>
<gene>
    <name evidence="1" type="ORF">PC129_g20704</name>
</gene>
<organism evidence="1 2">
    <name type="scientific">Phytophthora cactorum</name>
    <dbReference type="NCBI Taxonomy" id="29920"/>
    <lineage>
        <taxon>Eukaryota</taxon>
        <taxon>Sar</taxon>
        <taxon>Stramenopiles</taxon>
        <taxon>Oomycota</taxon>
        <taxon>Peronosporomycetes</taxon>
        <taxon>Peronosporales</taxon>
        <taxon>Peronosporaceae</taxon>
        <taxon>Phytophthora</taxon>
    </lineage>
</organism>
<proteinExistence type="predicted"/>
<protein>
    <submittedName>
        <fullName evidence="1">Uncharacterized protein</fullName>
    </submittedName>
</protein>
<dbReference type="AlphaFoldDB" id="A0A8T1H868"/>
<dbReference type="EMBL" id="RCMV01001509">
    <property type="protein sequence ID" value="KAG3208267.1"/>
    <property type="molecule type" value="Genomic_DNA"/>
</dbReference>
<accession>A0A8T1H868</accession>
<name>A0A8T1H868_9STRA</name>
<evidence type="ECO:0000313" key="1">
    <source>
        <dbReference type="EMBL" id="KAG3208267.1"/>
    </source>
</evidence>
<dbReference type="Proteomes" id="UP000760860">
    <property type="component" value="Unassembled WGS sequence"/>
</dbReference>
<sequence length="123" mass="13550">MLNRSRQPKTTDVLSTSTFLMLSLTLFVANGTVCHLKTSSGLRMEAWAASAPSSSGGGSFGSPHFSCRKREWCRGGFSFRTCWSPAIPDSHSELLVIQFTVWVILPKRLHEVKQAARAHSVVL</sequence>
<comment type="caution">
    <text evidence="1">The sequence shown here is derived from an EMBL/GenBank/DDBJ whole genome shotgun (WGS) entry which is preliminary data.</text>
</comment>